<gene>
    <name evidence="2" type="ORF">KGQ19_36685</name>
</gene>
<dbReference type="InterPro" id="IPR001173">
    <property type="entry name" value="Glyco_trans_2-like"/>
</dbReference>
<dbReference type="EMBL" id="JAAFYZ010000187">
    <property type="protein sequence ID" value="MBS2552407.1"/>
    <property type="molecule type" value="Genomic_DNA"/>
</dbReference>
<dbReference type="CDD" id="cd00761">
    <property type="entry name" value="Glyco_tranf_GTA_type"/>
    <property type="match status" value="1"/>
</dbReference>
<dbReference type="InterPro" id="IPR029044">
    <property type="entry name" value="Nucleotide-diphossugar_trans"/>
</dbReference>
<dbReference type="RefSeq" id="WP_212017952.1">
    <property type="nucleotide sequence ID" value="NZ_JAAFYZ010000187.1"/>
</dbReference>
<evidence type="ECO:0000313" key="3">
    <source>
        <dbReference type="Proteomes" id="UP000730482"/>
    </source>
</evidence>
<evidence type="ECO:0000259" key="1">
    <source>
        <dbReference type="Pfam" id="PF00535"/>
    </source>
</evidence>
<dbReference type="SUPFAM" id="SSF53448">
    <property type="entry name" value="Nucleotide-diphospho-sugar transferases"/>
    <property type="match status" value="1"/>
</dbReference>
<accession>A0ABS5L2E5</accession>
<reference evidence="2 3" key="1">
    <citation type="submission" date="2020-02" db="EMBL/GenBank/DDBJ databases">
        <title>Acidophilic actinobacteria isolated from forest soil.</title>
        <authorList>
            <person name="Golinska P."/>
        </authorList>
    </citation>
    <scope>NUCLEOTIDE SEQUENCE [LARGE SCALE GENOMIC DNA]</scope>
    <source>
        <strain evidence="2 3">NL8</strain>
    </source>
</reference>
<evidence type="ECO:0000313" key="2">
    <source>
        <dbReference type="EMBL" id="MBS2552407.1"/>
    </source>
</evidence>
<protein>
    <submittedName>
        <fullName evidence="2">Glycosyltransferase</fullName>
    </submittedName>
</protein>
<dbReference type="Gene3D" id="3.90.550.10">
    <property type="entry name" value="Spore Coat Polysaccharide Biosynthesis Protein SpsA, Chain A"/>
    <property type="match status" value="1"/>
</dbReference>
<name>A0ABS5L2E5_9ACTN</name>
<dbReference type="Pfam" id="PF00535">
    <property type="entry name" value="Glycos_transf_2"/>
    <property type="match status" value="1"/>
</dbReference>
<organism evidence="2 3">
    <name type="scientific">Catenulispora pinistramenti</name>
    <dbReference type="NCBI Taxonomy" id="2705254"/>
    <lineage>
        <taxon>Bacteria</taxon>
        <taxon>Bacillati</taxon>
        <taxon>Actinomycetota</taxon>
        <taxon>Actinomycetes</taxon>
        <taxon>Catenulisporales</taxon>
        <taxon>Catenulisporaceae</taxon>
        <taxon>Catenulispora</taxon>
    </lineage>
</organism>
<comment type="caution">
    <text evidence="2">The sequence shown here is derived from an EMBL/GenBank/DDBJ whole genome shotgun (WGS) entry which is preliminary data.</text>
</comment>
<sequence>MRETMTQVAQNGLVYAQGYEGLHRAQTDIPDVAAEHGEYPTPPPVQALIPTWNDLLSLIVCLPSVATTVDQIIICDDGSDDGSHEFIEFVKTCGFRADIVLLHTSGRRGGTETRELLRTHERPDMARLWLDADDLLIPECWPRFAAELAGAGCLALGFHEVWGDHGHTTHWGFRADPCHIALAPEDRRLVKWAKREGKGFLVPVYDQGPSGVGPLAAFHLNGFKVDQRLAHKGAPMRRHNDHPDAPQNLSANTDGDIHQAAMRVLFENREHVAAPMPTELSAYLEGWIPRDLRFTMTDGNRHGDPDVCGTLERLRDAMFEPLRRLRQFGGTDDSGPSFF</sequence>
<feature type="domain" description="Glycosyltransferase 2-like" evidence="1">
    <location>
        <begin position="48"/>
        <end position="170"/>
    </location>
</feature>
<proteinExistence type="predicted"/>
<keyword evidence="3" id="KW-1185">Reference proteome</keyword>
<dbReference type="Proteomes" id="UP000730482">
    <property type="component" value="Unassembled WGS sequence"/>
</dbReference>